<evidence type="ECO:0000313" key="8">
    <source>
        <dbReference type="EMBL" id="GCD78199.1"/>
    </source>
</evidence>
<feature type="domain" description="Peptidase M16 C-terminal" evidence="7">
    <location>
        <begin position="179"/>
        <end position="355"/>
    </location>
</feature>
<name>A0A401XMF1_9FLAO</name>
<dbReference type="EMBL" id="BHZE01000018">
    <property type="protein sequence ID" value="GCD78199.1"/>
    <property type="molecule type" value="Genomic_DNA"/>
</dbReference>
<accession>A0A401XMF1</accession>
<dbReference type="InterPro" id="IPR007863">
    <property type="entry name" value="Peptidase_M16_C"/>
</dbReference>
<dbReference type="Pfam" id="PF00675">
    <property type="entry name" value="Peptidase_M16"/>
    <property type="match status" value="1"/>
</dbReference>
<protein>
    <submittedName>
        <fullName evidence="8">Peptidase M16</fullName>
    </submittedName>
</protein>
<reference evidence="8 9" key="1">
    <citation type="submission" date="2018-11" db="EMBL/GenBank/DDBJ databases">
        <title>Schleiferia aggregans sp. nov., a moderately thermophilic heterotrophic bacterium isolated from microbial mats at a terrestrial hot spring.</title>
        <authorList>
            <person name="Iino T."/>
            <person name="Ohkuma M."/>
            <person name="Haruta S."/>
        </authorList>
    </citation>
    <scope>NUCLEOTIDE SEQUENCE [LARGE SCALE GENOMIC DNA]</scope>
    <source>
        <strain evidence="8 9">LA</strain>
    </source>
</reference>
<dbReference type="PANTHER" id="PTHR43690">
    <property type="entry name" value="NARDILYSIN"/>
    <property type="match status" value="1"/>
</dbReference>
<evidence type="ECO:0000256" key="2">
    <source>
        <dbReference type="ARBA" id="ARBA00022670"/>
    </source>
</evidence>
<evidence type="ECO:0000256" key="5">
    <source>
        <dbReference type="ARBA" id="ARBA00023049"/>
    </source>
</evidence>
<evidence type="ECO:0000313" key="9">
    <source>
        <dbReference type="Proteomes" id="UP000286715"/>
    </source>
</evidence>
<feature type="domain" description="Peptidase M16 N-terminal" evidence="6">
    <location>
        <begin position="23"/>
        <end position="166"/>
    </location>
</feature>
<dbReference type="GO" id="GO:0008237">
    <property type="term" value="F:metallopeptidase activity"/>
    <property type="evidence" value="ECO:0007669"/>
    <property type="project" value="UniProtKB-KW"/>
</dbReference>
<keyword evidence="2" id="KW-0645">Protease</keyword>
<dbReference type="GO" id="GO:0006508">
    <property type="term" value="P:proteolysis"/>
    <property type="evidence" value="ECO:0007669"/>
    <property type="project" value="UniProtKB-KW"/>
</dbReference>
<keyword evidence="5" id="KW-0482">Metalloprotease</keyword>
<keyword evidence="3" id="KW-0378">Hydrolase</keyword>
<gene>
    <name evidence="8" type="ORF">JCM31826_16810</name>
</gene>
<evidence type="ECO:0000259" key="6">
    <source>
        <dbReference type="Pfam" id="PF00675"/>
    </source>
</evidence>
<keyword evidence="9" id="KW-1185">Reference proteome</keyword>
<keyword evidence="4" id="KW-0862">Zinc</keyword>
<dbReference type="GO" id="GO:0046872">
    <property type="term" value="F:metal ion binding"/>
    <property type="evidence" value="ECO:0007669"/>
    <property type="project" value="InterPro"/>
</dbReference>
<dbReference type="InterPro" id="IPR011765">
    <property type="entry name" value="Pept_M16_N"/>
</dbReference>
<dbReference type="InterPro" id="IPR050626">
    <property type="entry name" value="Peptidase_M16"/>
</dbReference>
<comment type="similarity">
    <text evidence="1">Belongs to the peptidase M16 family.</text>
</comment>
<evidence type="ECO:0000259" key="7">
    <source>
        <dbReference type="Pfam" id="PF05193"/>
    </source>
</evidence>
<dbReference type="SUPFAM" id="SSF63411">
    <property type="entry name" value="LuxS/MPP-like metallohydrolase"/>
    <property type="match status" value="2"/>
</dbReference>
<dbReference type="AlphaFoldDB" id="A0A401XMF1"/>
<organism evidence="8 9">
    <name type="scientific">Thermaurantimonas aggregans</name>
    <dbReference type="NCBI Taxonomy" id="2173829"/>
    <lineage>
        <taxon>Bacteria</taxon>
        <taxon>Pseudomonadati</taxon>
        <taxon>Bacteroidota</taxon>
        <taxon>Flavobacteriia</taxon>
        <taxon>Flavobacteriales</taxon>
        <taxon>Schleiferiaceae</taxon>
        <taxon>Thermaurantimonas</taxon>
    </lineage>
</organism>
<dbReference type="PANTHER" id="PTHR43690:SF17">
    <property type="entry name" value="PROTEIN YHJJ"/>
    <property type="match status" value="1"/>
</dbReference>
<dbReference type="Proteomes" id="UP000286715">
    <property type="component" value="Unassembled WGS sequence"/>
</dbReference>
<comment type="caution">
    <text evidence="8">The sequence shown here is derived from an EMBL/GenBank/DDBJ whole genome shotgun (WGS) entry which is preliminary data.</text>
</comment>
<dbReference type="Pfam" id="PF05193">
    <property type="entry name" value="Peptidase_M16_C"/>
    <property type="match status" value="1"/>
</dbReference>
<evidence type="ECO:0000256" key="3">
    <source>
        <dbReference type="ARBA" id="ARBA00022801"/>
    </source>
</evidence>
<dbReference type="Gene3D" id="3.30.830.10">
    <property type="entry name" value="Metalloenzyme, LuxS/M16 peptidase-like"/>
    <property type="match status" value="2"/>
</dbReference>
<sequence>MTHFAIGQTAIDIRKVDLKNGLRVIMHRDNTMPIVAVGVLYKVGSKNELPGRSGFAHFFEHLMFEGSEHIARGEFMKLIQASGGVNNAYTTHDKTYYYEVLPSNQLEMALWMESERMLHAKIDTVGVETQREVVKEEKRLRIDNQPYMSFQENLFKRAYKVHPYKSVPIGTMEDLNAAQLNEFYDFYRTFYVPENAVLVIAGDIEYETAERLVRRYFEDIPRGGRPIPRPNVVEPPLEREIVDTIYDNIQLPAVFLAYRMPPKNSDDALALSLVSRLLSTGNSSRLRKKLVDEQKIALEVIAFPYDLEDGGLFITLALANFGKDPKDIMASMHEEIERLKKERISDREFQKLLNQFETQQISQMGSMQGIADLLAEYEVFYGDANLINTIGQKVSKLTPADLQRVANTYFDSNRRIILYYLPKSSQP</sequence>
<evidence type="ECO:0000256" key="1">
    <source>
        <dbReference type="ARBA" id="ARBA00007261"/>
    </source>
</evidence>
<proteinExistence type="inferred from homology"/>
<evidence type="ECO:0000256" key="4">
    <source>
        <dbReference type="ARBA" id="ARBA00022833"/>
    </source>
</evidence>
<dbReference type="InterPro" id="IPR011249">
    <property type="entry name" value="Metalloenz_LuxS/M16"/>
</dbReference>